<dbReference type="RefSeq" id="WP_378774395.1">
    <property type="nucleotide sequence ID" value="NZ_JBHTMX010000017.1"/>
</dbReference>
<evidence type="ECO:0000313" key="4">
    <source>
        <dbReference type="Proteomes" id="UP001597171"/>
    </source>
</evidence>
<organism evidence="3 4">
    <name type="scientific">Methylopila musalis</name>
    <dbReference type="NCBI Taxonomy" id="1134781"/>
    <lineage>
        <taxon>Bacteria</taxon>
        <taxon>Pseudomonadati</taxon>
        <taxon>Pseudomonadota</taxon>
        <taxon>Alphaproteobacteria</taxon>
        <taxon>Hyphomicrobiales</taxon>
        <taxon>Methylopilaceae</taxon>
        <taxon>Methylopila</taxon>
    </lineage>
</organism>
<feature type="transmembrane region" description="Helical" evidence="1">
    <location>
        <begin position="18"/>
        <end position="37"/>
    </location>
</feature>
<name>A0ABW3Z4J3_9HYPH</name>
<dbReference type="Proteomes" id="UP001597171">
    <property type="component" value="Unassembled WGS sequence"/>
</dbReference>
<dbReference type="EMBL" id="JBHTMX010000017">
    <property type="protein sequence ID" value="MFD1331191.1"/>
    <property type="molecule type" value="Genomic_DNA"/>
</dbReference>
<evidence type="ECO:0000313" key="3">
    <source>
        <dbReference type="EMBL" id="MFD1331191.1"/>
    </source>
</evidence>
<dbReference type="InterPro" id="IPR028087">
    <property type="entry name" value="Tad_N"/>
</dbReference>
<evidence type="ECO:0000256" key="1">
    <source>
        <dbReference type="SAM" id="Phobius"/>
    </source>
</evidence>
<comment type="caution">
    <text evidence="3">The sequence shown here is derived from an EMBL/GenBank/DDBJ whole genome shotgun (WGS) entry which is preliminary data.</text>
</comment>
<dbReference type="SUPFAM" id="SSF53300">
    <property type="entry name" value="vWA-like"/>
    <property type="match status" value="1"/>
</dbReference>
<dbReference type="Pfam" id="PF13400">
    <property type="entry name" value="Tad"/>
    <property type="match status" value="1"/>
</dbReference>
<protein>
    <submittedName>
        <fullName evidence="3">Pilus assembly protein TadG-related protein</fullName>
    </submittedName>
</protein>
<keyword evidence="1" id="KW-0472">Membrane</keyword>
<keyword evidence="1" id="KW-1133">Transmembrane helix</keyword>
<dbReference type="PROSITE" id="PS51257">
    <property type="entry name" value="PROKAR_LIPOPROTEIN"/>
    <property type="match status" value="1"/>
</dbReference>
<accession>A0ABW3Z4J3</accession>
<keyword evidence="4" id="KW-1185">Reference proteome</keyword>
<proteinExistence type="predicted"/>
<keyword evidence="1" id="KW-0812">Transmembrane</keyword>
<feature type="domain" description="Putative Flp pilus-assembly TadG-like N-terminal" evidence="2">
    <location>
        <begin position="16"/>
        <end position="62"/>
    </location>
</feature>
<reference evidence="4" key="1">
    <citation type="journal article" date="2019" name="Int. J. Syst. Evol. Microbiol.">
        <title>The Global Catalogue of Microorganisms (GCM) 10K type strain sequencing project: providing services to taxonomists for standard genome sequencing and annotation.</title>
        <authorList>
            <consortium name="The Broad Institute Genomics Platform"/>
            <consortium name="The Broad Institute Genome Sequencing Center for Infectious Disease"/>
            <person name="Wu L."/>
            <person name="Ma J."/>
        </authorList>
    </citation>
    <scope>NUCLEOTIDE SEQUENCE [LARGE SCALE GENOMIC DNA]</scope>
    <source>
        <strain evidence="4">CCUG 61696</strain>
    </source>
</reference>
<dbReference type="InterPro" id="IPR036465">
    <property type="entry name" value="vWFA_dom_sf"/>
</dbReference>
<evidence type="ECO:0000259" key="2">
    <source>
        <dbReference type="Pfam" id="PF13400"/>
    </source>
</evidence>
<gene>
    <name evidence="3" type="ORF">ACFQ4O_04195</name>
</gene>
<sequence>MRHVRLFPRLTADDRGSVAPLIGLMFLVLVGCIGIAIDTGRATMVRARLVNSLDAAGLAVAARLATTDYNADAKKFVSANFATNFAGATVKTVTATPNADKSVISLTATASMPTSFMKLFGTASVDVRATTEVVRSSKGLEVVMVLDNTGSMDMSNSMGPLKDAAKLLVGQLFGDQTTAKNLYVGLVPFSQAVNIGVTRALWTDLNTVTRSYYPAYWTGCVEERLNGYDVTDDIPSALKTGTTFKAYYSPDSRYNDWIVTNWFWTSLNINYAPVQGQTGPGAFCPAVLTPMTNVKTTIVNGIDAMKAGGSTFINVGAVWGWRMLSPSWRGVWDGDMLTNKLPLDYGSKNMNKAVILMTDGENMFNENNYTSYSFLSDKRLGTADMTTANKALDAKLSTVCSSMKAKEIIVYTVAFNNPPDAIKTLLQTCATSTAFYFDAGNNEALKAAFTAIGGSLSNLRVSR</sequence>
<dbReference type="Gene3D" id="3.40.50.410">
    <property type="entry name" value="von Willebrand factor, type A domain"/>
    <property type="match status" value="1"/>
</dbReference>